<feature type="signal peptide" evidence="1">
    <location>
        <begin position="1"/>
        <end position="22"/>
    </location>
</feature>
<protein>
    <submittedName>
        <fullName evidence="2">Putative effector protein</fullName>
    </submittedName>
</protein>
<name>A0A2L0VDK9_HETAV</name>
<proteinExistence type="predicted"/>
<keyword evidence="1" id="KW-0732">Signal</keyword>
<organism evidence="2">
    <name type="scientific">Heterodera avenae</name>
    <name type="common">Cereal cyst nematode worm</name>
    <dbReference type="NCBI Taxonomy" id="34510"/>
    <lineage>
        <taxon>Eukaryota</taxon>
        <taxon>Metazoa</taxon>
        <taxon>Ecdysozoa</taxon>
        <taxon>Nematoda</taxon>
        <taxon>Chromadorea</taxon>
        <taxon>Rhabditida</taxon>
        <taxon>Tylenchina</taxon>
        <taxon>Tylenchomorpha</taxon>
        <taxon>Tylenchoidea</taxon>
        <taxon>Heteroderidae</taxon>
        <taxon>Heteroderinae</taxon>
        <taxon>Heterodera</taxon>
    </lineage>
</organism>
<accession>A0A2L0VDK9</accession>
<sequence>MNLGPSICLLLLVQPILLSVGADRVKFRNLSELRRRMRRAQLEYHTNGFPECSTLNEKEQGRILRRVQLIGAIWDLAFGLVLRILQWRIICEIWTKWNYGTCILRKGRVKMRSLLRIIPFRQDLWSLLRNKSTGRFLALRETMSFVVGIVEWLDTGQQSVAWGVHGLETLAGSSFVKAATLDVLYAQDILIILAVTALIERPNLGLQPLTAGTVE</sequence>
<dbReference type="EMBL" id="MG525230">
    <property type="protein sequence ID" value="AVA09695.1"/>
    <property type="molecule type" value="Genomic_DNA"/>
</dbReference>
<reference evidence="2" key="1">
    <citation type="journal article" date="2018" name="Front. Plant Sci.">
        <title>Large-Scale Identification and Characterization of Heterodera avenae Putative Effectors Suppressing or Inducing Cell Death in Nicotiana benthamiana.</title>
        <authorList>
            <person name="Chen C."/>
            <person name="Chen Y."/>
            <person name="Jian H."/>
            <person name="Yang D."/>
            <person name="Dai Y."/>
            <person name="Pan L."/>
            <person name="Shi F."/>
            <person name="Yang S."/>
            <person name="Liu Q."/>
        </authorList>
    </citation>
    <scope>NUCLEOTIDE SEQUENCE</scope>
    <source>
        <strain evidence="2">Isotig16950</strain>
    </source>
</reference>
<evidence type="ECO:0000256" key="1">
    <source>
        <dbReference type="SAM" id="SignalP"/>
    </source>
</evidence>
<dbReference type="AlphaFoldDB" id="A0A2L0VDK9"/>
<feature type="chain" id="PRO_5014824129" evidence="1">
    <location>
        <begin position="23"/>
        <end position="215"/>
    </location>
</feature>
<evidence type="ECO:0000313" key="2">
    <source>
        <dbReference type="EMBL" id="AVA09695.1"/>
    </source>
</evidence>